<keyword evidence="1" id="KW-0812">Transmembrane</keyword>
<feature type="non-terminal residue" evidence="2">
    <location>
        <position position="243"/>
    </location>
</feature>
<keyword evidence="1" id="KW-1133">Transmembrane helix</keyword>
<feature type="transmembrane region" description="Helical" evidence="1">
    <location>
        <begin position="132"/>
        <end position="158"/>
    </location>
</feature>
<feature type="transmembrane region" description="Helical" evidence="1">
    <location>
        <begin position="164"/>
        <end position="185"/>
    </location>
</feature>
<evidence type="ECO:0000313" key="3">
    <source>
        <dbReference type="EMBL" id="CAF3851204.1"/>
    </source>
</evidence>
<name>A0A814N021_9BILA</name>
<dbReference type="EMBL" id="CAJOBC010005086">
    <property type="protein sequence ID" value="CAF3851204.1"/>
    <property type="molecule type" value="Genomic_DNA"/>
</dbReference>
<gene>
    <name evidence="2" type="ORF">GPM918_LOCUS17991</name>
    <name evidence="3" type="ORF">SRO942_LOCUS17988</name>
</gene>
<dbReference type="Proteomes" id="UP000681722">
    <property type="component" value="Unassembled WGS sequence"/>
</dbReference>
<evidence type="ECO:0000313" key="4">
    <source>
        <dbReference type="Proteomes" id="UP000663829"/>
    </source>
</evidence>
<reference evidence="2" key="1">
    <citation type="submission" date="2021-02" db="EMBL/GenBank/DDBJ databases">
        <authorList>
            <person name="Nowell W R."/>
        </authorList>
    </citation>
    <scope>NUCLEOTIDE SEQUENCE</scope>
</reference>
<dbReference type="EMBL" id="CAJNOQ010005086">
    <property type="protein sequence ID" value="CAF1085623.1"/>
    <property type="molecule type" value="Genomic_DNA"/>
</dbReference>
<dbReference type="Proteomes" id="UP000663829">
    <property type="component" value="Unassembled WGS sequence"/>
</dbReference>
<evidence type="ECO:0000256" key="1">
    <source>
        <dbReference type="SAM" id="Phobius"/>
    </source>
</evidence>
<comment type="caution">
    <text evidence="2">The sequence shown here is derived from an EMBL/GenBank/DDBJ whole genome shotgun (WGS) entry which is preliminary data.</text>
</comment>
<accession>A0A814N021</accession>
<organism evidence="2 4">
    <name type="scientific">Didymodactylos carnosus</name>
    <dbReference type="NCBI Taxonomy" id="1234261"/>
    <lineage>
        <taxon>Eukaryota</taxon>
        <taxon>Metazoa</taxon>
        <taxon>Spiralia</taxon>
        <taxon>Gnathifera</taxon>
        <taxon>Rotifera</taxon>
        <taxon>Eurotatoria</taxon>
        <taxon>Bdelloidea</taxon>
        <taxon>Philodinida</taxon>
        <taxon>Philodinidae</taxon>
        <taxon>Didymodactylos</taxon>
    </lineage>
</organism>
<sequence>MIASSELLPNEEDVKEVLHGAHNKFLNEVEKDISRSKFIEKKWQKAYIGNCRRLRDEMYEYQFEFIQGTLAKVNSALLLSETEKDAAKRTDLFLAFQMIFDDIAVRCTHVDNQLKIILKAVADQDPDFSKKYICFMGVSIGTAVVAGAIGAVLLSTGICGVSVAAIPVLIVAAVALTAAAGFFLYRMWTTKTKLQTKAYVYNWAAQCFPTFGKLGPHDNCSDKELEDKFHKILCTMRADEDVW</sequence>
<dbReference type="AlphaFoldDB" id="A0A814N021"/>
<evidence type="ECO:0000313" key="2">
    <source>
        <dbReference type="EMBL" id="CAF1085623.1"/>
    </source>
</evidence>
<keyword evidence="4" id="KW-1185">Reference proteome</keyword>
<protein>
    <submittedName>
        <fullName evidence="2">Uncharacterized protein</fullName>
    </submittedName>
</protein>
<proteinExistence type="predicted"/>
<keyword evidence="1" id="KW-0472">Membrane</keyword>